<dbReference type="RefSeq" id="WP_166227721.1">
    <property type="nucleotide sequence ID" value="NZ_CP049989.1"/>
</dbReference>
<dbReference type="KEGG" id="hcz:G9Q37_13260"/>
<dbReference type="Proteomes" id="UP000503162">
    <property type="component" value="Chromosome"/>
</dbReference>
<name>A0A6G8IJ44_9BURK</name>
<dbReference type="Pfam" id="PF19879">
    <property type="entry name" value="DUF6352"/>
    <property type="match status" value="2"/>
</dbReference>
<dbReference type="AlphaFoldDB" id="A0A6G8IJ44"/>
<evidence type="ECO:0000313" key="2">
    <source>
        <dbReference type="Proteomes" id="UP000503162"/>
    </source>
</evidence>
<accession>A0A6G8IJ44</accession>
<reference evidence="1 2" key="1">
    <citation type="submission" date="2020-03" db="EMBL/GenBank/DDBJ databases">
        <title>Hydrogenophaga sp. nov. isolated from cyanobacterial mat.</title>
        <authorList>
            <person name="Thorat V."/>
            <person name="Kirdat K."/>
            <person name="Tiwarekar B."/>
            <person name="Costa E.D."/>
            <person name="Yadav A."/>
        </authorList>
    </citation>
    <scope>NUCLEOTIDE SEQUENCE [LARGE SCALE GENOMIC DNA]</scope>
    <source>
        <strain evidence="1 2">BA0156</strain>
    </source>
</reference>
<gene>
    <name evidence="1" type="ORF">G9Q37_13260</name>
</gene>
<keyword evidence="2" id="KW-1185">Reference proteome</keyword>
<proteinExistence type="predicted"/>
<dbReference type="InterPro" id="IPR045932">
    <property type="entry name" value="DUF6352"/>
</dbReference>
<organism evidence="1 2">
    <name type="scientific">Hydrogenophaga crocea</name>
    <dbReference type="NCBI Taxonomy" id="2716225"/>
    <lineage>
        <taxon>Bacteria</taxon>
        <taxon>Pseudomonadati</taxon>
        <taxon>Pseudomonadota</taxon>
        <taxon>Betaproteobacteria</taxon>
        <taxon>Burkholderiales</taxon>
        <taxon>Comamonadaceae</taxon>
        <taxon>Hydrogenophaga</taxon>
    </lineage>
</organism>
<protein>
    <submittedName>
        <fullName evidence="1">Uncharacterized protein</fullName>
    </submittedName>
</protein>
<evidence type="ECO:0000313" key="1">
    <source>
        <dbReference type="EMBL" id="QIM53045.1"/>
    </source>
</evidence>
<dbReference type="EMBL" id="CP049989">
    <property type="protein sequence ID" value="QIM53045.1"/>
    <property type="molecule type" value="Genomic_DNA"/>
</dbReference>
<sequence length="369" mass="40628">MPDASFTPWPASGAQHLVADSRGWHAPTPDYWRHWLQRPELALVPESCVAERGLHEALLQDPLRSVIPGQIEAMLDADVRENWRHFLALRDAVQRAGSIEAAWTGFFAAGAVTVPPLFLDLLVQAMVVRLLGPARDPMLWRAAELLFRRQRVQLQGGRVLAGDADTLDQLHETAGLGSMGALLKQAGATLRGVELQVLNEDTGPAYLQALGQPGASHRFVLDLTHTVQQQLPHGLVLSMNRAQSGLKALAQVLERWVMHLHGVAVQIEALSRVDDPAWRWHIGLDAEATGLLNDLYQGKSLSEARQQRLISLFRLRFADPAQQREDLRGKPVYLGLAMNAQGLLKLKPQNLWLDLPLADAAAFSPSSAP</sequence>